<evidence type="ECO:0000313" key="2">
    <source>
        <dbReference type="Proteomes" id="UP001234297"/>
    </source>
</evidence>
<evidence type="ECO:0000313" key="1">
    <source>
        <dbReference type="EMBL" id="KAJ8648938.1"/>
    </source>
</evidence>
<proteinExistence type="predicted"/>
<name>A0ACC2MTI2_PERAE</name>
<accession>A0ACC2MTI2</accession>
<protein>
    <submittedName>
        <fullName evidence="1">Uncharacterized protein</fullName>
    </submittedName>
</protein>
<sequence>MIDCIRAFGRQLACRKAFQARNILIQHFYFQHGIALQINCNRFRARLGHVKVHQHFGIRQNSLGRSGVIKMKRRWKNEERFLIHNERAMINHGVFVFLRVEPEQEMSLLS</sequence>
<dbReference type="EMBL" id="CM056809">
    <property type="protein sequence ID" value="KAJ8648938.1"/>
    <property type="molecule type" value="Genomic_DNA"/>
</dbReference>
<comment type="caution">
    <text evidence="1">The sequence shown here is derived from an EMBL/GenBank/DDBJ whole genome shotgun (WGS) entry which is preliminary data.</text>
</comment>
<reference evidence="1 2" key="1">
    <citation type="journal article" date="2022" name="Hortic Res">
        <title>A haplotype resolved chromosomal level avocado genome allows analysis of novel avocado genes.</title>
        <authorList>
            <person name="Nath O."/>
            <person name="Fletcher S.J."/>
            <person name="Hayward A."/>
            <person name="Shaw L.M."/>
            <person name="Masouleh A.K."/>
            <person name="Furtado A."/>
            <person name="Henry R.J."/>
            <person name="Mitter N."/>
        </authorList>
    </citation>
    <scope>NUCLEOTIDE SEQUENCE [LARGE SCALE GENOMIC DNA]</scope>
    <source>
        <strain evidence="2">cv. Hass</strain>
    </source>
</reference>
<organism evidence="1 2">
    <name type="scientific">Persea americana</name>
    <name type="common">Avocado</name>
    <dbReference type="NCBI Taxonomy" id="3435"/>
    <lineage>
        <taxon>Eukaryota</taxon>
        <taxon>Viridiplantae</taxon>
        <taxon>Streptophyta</taxon>
        <taxon>Embryophyta</taxon>
        <taxon>Tracheophyta</taxon>
        <taxon>Spermatophyta</taxon>
        <taxon>Magnoliopsida</taxon>
        <taxon>Magnoliidae</taxon>
        <taxon>Laurales</taxon>
        <taxon>Lauraceae</taxon>
        <taxon>Persea</taxon>
    </lineage>
</organism>
<keyword evidence="2" id="KW-1185">Reference proteome</keyword>
<dbReference type="Proteomes" id="UP001234297">
    <property type="component" value="Chromosome 1"/>
</dbReference>
<gene>
    <name evidence="1" type="ORF">MRB53_001961</name>
</gene>